<gene>
    <name evidence="7" type="ORF">M9978_20120</name>
</gene>
<keyword evidence="8" id="KW-1185">Reference proteome</keyword>
<comment type="similarity">
    <text evidence="1">Belongs to the GcvT family.</text>
</comment>
<feature type="domain" description="FAD dependent oxidoreductase central" evidence="6">
    <location>
        <begin position="369"/>
        <end position="422"/>
    </location>
</feature>
<dbReference type="Gene3D" id="2.40.30.110">
    <property type="entry name" value="Aminomethyltransferase beta-barrel domains"/>
    <property type="match status" value="1"/>
</dbReference>
<dbReference type="InterPro" id="IPR027266">
    <property type="entry name" value="TrmE/GcvT-like"/>
</dbReference>
<dbReference type="Proteomes" id="UP001139451">
    <property type="component" value="Unassembled WGS sequence"/>
</dbReference>
<evidence type="ECO:0000259" key="4">
    <source>
        <dbReference type="Pfam" id="PF01571"/>
    </source>
</evidence>
<dbReference type="Pfam" id="PF16350">
    <property type="entry name" value="FAO_M"/>
    <property type="match status" value="1"/>
</dbReference>
<dbReference type="GO" id="GO:0005737">
    <property type="term" value="C:cytoplasm"/>
    <property type="evidence" value="ECO:0007669"/>
    <property type="project" value="TreeGrafter"/>
</dbReference>
<dbReference type="Gene3D" id="3.30.9.10">
    <property type="entry name" value="D-Amino Acid Oxidase, subunit A, domain 2"/>
    <property type="match status" value="1"/>
</dbReference>
<dbReference type="InterPro" id="IPR013977">
    <property type="entry name" value="GcvT_C"/>
</dbReference>
<evidence type="ECO:0000313" key="8">
    <source>
        <dbReference type="Proteomes" id="UP001139451"/>
    </source>
</evidence>
<dbReference type="Pfam" id="PF01571">
    <property type="entry name" value="GCV_T"/>
    <property type="match status" value="1"/>
</dbReference>
<feature type="domain" description="GCVT N-terminal" evidence="4">
    <location>
        <begin position="425"/>
        <end position="700"/>
    </location>
</feature>
<dbReference type="EMBL" id="JAMLDX010000022">
    <property type="protein sequence ID" value="MCP3732728.1"/>
    <property type="molecule type" value="Genomic_DNA"/>
</dbReference>
<accession>A0A9X2HKS9</accession>
<keyword evidence="2" id="KW-0560">Oxidoreductase</keyword>
<evidence type="ECO:0000259" key="6">
    <source>
        <dbReference type="Pfam" id="PF16350"/>
    </source>
</evidence>
<dbReference type="PANTHER" id="PTHR13847">
    <property type="entry name" value="SARCOSINE DEHYDROGENASE-RELATED"/>
    <property type="match status" value="1"/>
</dbReference>
<evidence type="ECO:0000256" key="2">
    <source>
        <dbReference type="ARBA" id="ARBA00023002"/>
    </source>
</evidence>
<proteinExistence type="inferred from homology"/>
<dbReference type="AlphaFoldDB" id="A0A9X2HKS9"/>
<dbReference type="Gene3D" id="3.30.1360.120">
    <property type="entry name" value="Probable tRNA modification gtpase trme, domain 1"/>
    <property type="match status" value="1"/>
</dbReference>
<sequence length="806" mass="87166">MKSHVRVAVIGGGVVGCSILYHLTKLGWTDVALIERKELTAGSSWHAAGGFHALNSDPGIAALQSYTIRLYKEIEALSGQDVGMHMTGGLNIAATQARWDFLRADHARHRVLGLETELLGAAEIKALCPLVDTTDVLGALYDRNEGHVDPSGATHAYAKAARMAGAEIYRHTRVVDLKPTGRGSWHVVTDQGTIEAEHVVNAAGLWAREMGAMVGIDLPLIPMEHHYLLTDDIPEVMALGKDELPLILDLDAEIYMRQERGGMLVGVYEKDATPWAVAGTPWDYGDTELLPPQLERIGDALVKGYARFPAVAAAGIRRIVNGPFTFAPDGNPLIGPVRGVPNYWSACGVMAGFAQGGGVGLSIAEWIINGEPSTDIFAMDVARFGPYASEAYVIERASEFYSKRFVLAYPNEYWPAGRPAKTDVLYDALKSRRAVFGVSYGLEMPLYFAREGEEAVEIPSLKRSNAFEAVAAEVAAVRDGVGVLDACSFAKYEVSGPDAAGALDRILACRMPSIGRVRLAPLLSESGRLMGDLTVMRTDETRFLLFGSGYLQTWHGRWFDQHLPADGAAFRNLTDELAGIHLVGPKARELLQSLTRADVSAAGFTPFTVRRIDIGLVPATVARLSLTGELTYEIYVAANQGRVLYDAILKAGEAFRITDFGVHALNSMRLEKGIGIWSREFSRDYTAGSSGLDQFVQFAKDSFVGRDAALCERDTPSARRLATFAVDASDADAAGYEPIWRGTEMVGFVTSGGYGHRVGHSIAMGYVARDALAHADGFEVSILGERRPARLLDAPAYDPSGARARA</sequence>
<dbReference type="InterPro" id="IPR029043">
    <property type="entry name" value="GcvT/YgfZ_C"/>
</dbReference>
<feature type="domain" description="FAD dependent oxidoreductase" evidence="3">
    <location>
        <begin position="6"/>
        <end position="366"/>
    </location>
</feature>
<feature type="domain" description="Aminomethyltransferase C-terminal" evidence="5">
    <location>
        <begin position="719"/>
        <end position="798"/>
    </location>
</feature>
<dbReference type="InterPro" id="IPR036188">
    <property type="entry name" value="FAD/NAD-bd_sf"/>
</dbReference>
<reference evidence="7" key="1">
    <citation type="submission" date="2022-05" db="EMBL/GenBank/DDBJ databases">
        <title>Sphingomonas sp. strain MG17 Genome sequencing and assembly.</title>
        <authorList>
            <person name="Kim I."/>
        </authorList>
    </citation>
    <scope>NUCLEOTIDE SEQUENCE</scope>
    <source>
        <strain evidence="7">MG17</strain>
    </source>
</reference>
<evidence type="ECO:0000313" key="7">
    <source>
        <dbReference type="EMBL" id="MCP3732728.1"/>
    </source>
</evidence>
<organism evidence="7 8">
    <name type="scientific">Sphingomonas tagetis</name>
    <dbReference type="NCBI Taxonomy" id="2949092"/>
    <lineage>
        <taxon>Bacteria</taxon>
        <taxon>Pseudomonadati</taxon>
        <taxon>Pseudomonadota</taxon>
        <taxon>Alphaproteobacteria</taxon>
        <taxon>Sphingomonadales</taxon>
        <taxon>Sphingomonadaceae</taxon>
        <taxon>Sphingomonas</taxon>
    </lineage>
</organism>
<dbReference type="RefSeq" id="WP_254296377.1">
    <property type="nucleotide sequence ID" value="NZ_JAMLDX010000022.1"/>
</dbReference>
<comment type="caution">
    <text evidence="7">The sequence shown here is derived from an EMBL/GenBank/DDBJ whole genome shotgun (WGS) entry which is preliminary data.</text>
</comment>
<dbReference type="GO" id="GO:0047865">
    <property type="term" value="F:dimethylglycine dehydrogenase activity"/>
    <property type="evidence" value="ECO:0007669"/>
    <property type="project" value="TreeGrafter"/>
</dbReference>
<dbReference type="Pfam" id="PF08669">
    <property type="entry name" value="GCV_T_C"/>
    <property type="match status" value="1"/>
</dbReference>
<dbReference type="SUPFAM" id="SSF103025">
    <property type="entry name" value="Folate-binding domain"/>
    <property type="match status" value="1"/>
</dbReference>
<dbReference type="Gene3D" id="3.50.50.60">
    <property type="entry name" value="FAD/NAD(P)-binding domain"/>
    <property type="match status" value="1"/>
</dbReference>
<dbReference type="Gene3D" id="3.30.70.1400">
    <property type="entry name" value="Aminomethyltransferase beta-barrel domains"/>
    <property type="match status" value="1"/>
</dbReference>
<dbReference type="PANTHER" id="PTHR13847:SF187">
    <property type="entry name" value="DIMETHYLGLYCINE DEHYDROGENASE, MITOCHONDRIAL"/>
    <property type="match status" value="1"/>
</dbReference>
<evidence type="ECO:0000259" key="3">
    <source>
        <dbReference type="Pfam" id="PF01266"/>
    </source>
</evidence>
<dbReference type="Pfam" id="PF01266">
    <property type="entry name" value="DAO"/>
    <property type="match status" value="1"/>
</dbReference>
<dbReference type="SUPFAM" id="SSF101790">
    <property type="entry name" value="Aminomethyltransferase beta-barrel domain"/>
    <property type="match status" value="1"/>
</dbReference>
<dbReference type="InterPro" id="IPR006076">
    <property type="entry name" value="FAD-dep_OxRdtase"/>
</dbReference>
<dbReference type="SUPFAM" id="SSF54373">
    <property type="entry name" value="FAD-linked reductases, C-terminal domain"/>
    <property type="match status" value="1"/>
</dbReference>
<protein>
    <submittedName>
        <fullName evidence="7">FAD-dependent oxidoreductase</fullName>
    </submittedName>
</protein>
<evidence type="ECO:0000259" key="5">
    <source>
        <dbReference type="Pfam" id="PF08669"/>
    </source>
</evidence>
<dbReference type="InterPro" id="IPR032503">
    <property type="entry name" value="FAO_M"/>
</dbReference>
<dbReference type="SUPFAM" id="SSF51905">
    <property type="entry name" value="FAD/NAD(P)-binding domain"/>
    <property type="match status" value="1"/>
</dbReference>
<name>A0A9X2HKS9_9SPHN</name>
<dbReference type="InterPro" id="IPR006222">
    <property type="entry name" value="GCVT_N"/>
</dbReference>
<evidence type="ECO:0000256" key="1">
    <source>
        <dbReference type="ARBA" id="ARBA00008609"/>
    </source>
</evidence>
<dbReference type="PROSITE" id="PS51257">
    <property type="entry name" value="PROKAR_LIPOPROTEIN"/>
    <property type="match status" value="1"/>
</dbReference>